<dbReference type="PRINTS" id="PR00607">
    <property type="entry name" value="CYTCHROMECIE"/>
</dbReference>
<dbReference type="EMBL" id="JABMOJ010000041">
    <property type="protein sequence ID" value="NQV63934.1"/>
    <property type="molecule type" value="Genomic_DNA"/>
</dbReference>
<dbReference type="Pfam" id="PF13442">
    <property type="entry name" value="Cytochrome_CBB3"/>
    <property type="match status" value="1"/>
</dbReference>
<evidence type="ECO:0000256" key="3">
    <source>
        <dbReference type="ARBA" id="ARBA00022723"/>
    </source>
</evidence>
<comment type="caution">
    <text evidence="8">The sequence shown here is derived from an EMBL/GenBank/DDBJ whole genome shotgun (WGS) entry which is preliminary data.</text>
</comment>
<sequence length="126" mass="12844">MLVQTVSASTIEDEITARIKKAGSVCLQGDDCGQATAGIATAANATGGADAIYKASCSTCHSIGVAGAPKLGNKDDWAPRISKGMDALYASIFNGIAPGMPARGLCFTCSDDDLKAVVDLMVEQSK</sequence>
<dbReference type="PROSITE" id="PS51007">
    <property type="entry name" value="CYTC"/>
    <property type="match status" value="1"/>
</dbReference>
<evidence type="ECO:0000259" key="7">
    <source>
        <dbReference type="PROSITE" id="PS51007"/>
    </source>
</evidence>
<evidence type="ECO:0000256" key="6">
    <source>
        <dbReference type="PROSITE-ProRule" id="PRU00433"/>
    </source>
</evidence>
<evidence type="ECO:0000313" key="9">
    <source>
        <dbReference type="Proteomes" id="UP000754644"/>
    </source>
</evidence>
<organism evidence="8 9">
    <name type="scientific">SAR86 cluster bacterium</name>
    <dbReference type="NCBI Taxonomy" id="2030880"/>
    <lineage>
        <taxon>Bacteria</taxon>
        <taxon>Pseudomonadati</taxon>
        <taxon>Pseudomonadota</taxon>
        <taxon>Gammaproteobacteria</taxon>
        <taxon>SAR86 cluster</taxon>
    </lineage>
</organism>
<dbReference type="GO" id="GO:0009055">
    <property type="term" value="F:electron transfer activity"/>
    <property type="evidence" value="ECO:0007669"/>
    <property type="project" value="InterPro"/>
</dbReference>
<keyword evidence="5 6" id="KW-0408">Iron</keyword>
<keyword evidence="2 6" id="KW-0349">Heme</keyword>
<dbReference type="GO" id="GO:0005506">
    <property type="term" value="F:iron ion binding"/>
    <property type="evidence" value="ECO:0007669"/>
    <property type="project" value="InterPro"/>
</dbReference>
<dbReference type="SUPFAM" id="SSF46626">
    <property type="entry name" value="Cytochrome c"/>
    <property type="match status" value="1"/>
</dbReference>
<evidence type="ECO:0000313" key="8">
    <source>
        <dbReference type="EMBL" id="NQV63934.1"/>
    </source>
</evidence>
<feature type="domain" description="Cytochrome c" evidence="7">
    <location>
        <begin position="43"/>
        <end position="125"/>
    </location>
</feature>
<dbReference type="InterPro" id="IPR002323">
    <property type="entry name" value="Cyt_CIE"/>
</dbReference>
<dbReference type="PANTHER" id="PTHR40942:SF2">
    <property type="entry name" value="CYTOCHROME-RELATED"/>
    <property type="match status" value="1"/>
</dbReference>
<evidence type="ECO:0000256" key="4">
    <source>
        <dbReference type="ARBA" id="ARBA00022982"/>
    </source>
</evidence>
<evidence type="ECO:0000256" key="5">
    <source>
        <dbReference type="ARBA" id="ARBA00023004"/>
    </source>
</evidence>
<keyword evidence="4" id="KW-0249">Electron transport</keyword>
<dbReference type="GO" id="GO:0020037">
    <property type="term" value="F:heme binding"/>
    <property type="evidence" value="ECO:0007669"/>
    <property type="project" value="InterPro"/>
</dbReference>
<name>A0A972VTF4_9GAMM</name>
<accession>A0A972VTF4</accession>
<dbReference type="PANTHER" id="PTHR40942">
    <property type="match status" value="1"/>
</dbReference>
<dbReference type="Gene3D" id="1.10.760.10">
    <property type="entry name" value="Cytochrome c-like domain"/>
    <property type="match status" value="1"/>
</dbReference>
<dbReference type="AlphaFoldDB" id="A0A972VTF4"/>
<evidence type="ECO:0000256" key="1">
    <source>
        <dbReference type="ARBA" id="ARBA00022448"/>
    </source>
</evidence>
<dbReference type="InterPro" id="IPR036909">
    <property type="entry name" value="Cyt_c-like_dom_sf"/>
</dbReference>
<evidence type="ECO:0000256" key="2">
    <source>
        <dbReference type="ARBA" id="ARBA00022617"/>
    </source>
</evidence>
<dbReference type="InterPro" id="IPR009056">
    <property type="entry name" value="Cyt_c-like_dom"/>
</dbReference>
<gene>
    <name evidence="8" type="ORF">HQ497_01095</name>
</gene>
<reference evidence="8" key="1">
    <citation type="submission" date="2020-05" db="EMBL/GenBank/DDBJ databases">
        <title>Sulfur intermediates as new biogeochemical hubs in an aquatic model microbial ecosystem.</title>
        <authorList>
            <person name="Vigneron A."/>
        </authorList>
    </citation>
    <scope>NUCLEOTIDE SEQUENCE</scope>
    <source>
        <strain evidence="8">Bin.250</strain>
    </source>
</reference>
<keyword evidence="3 6" id="KW-0479">Metal-binding</keyword>
<protein>
    <submittedName>
        <fullName evidence="8">Cytochrome c5 family protein</fullName>
    </submittedName>
</protein>
<proteinExistence type="predicted"/>
<dbReference type="Proteomes" id="UP000754644">
    <property type="component" value="Unassembled WGS sequence"/>
</dbReference>
<keyword evidence="1" id="KW-0813">Transport</keyword>